<proteinExistence type="predicted"/>
<keyword evidence="1" id="KW-0812">Transmembrane</keyword>
<feature type="transmembrane region" description="Helical" evidence="1">
    <location>
        <begin position="66"/>
        <end position="85"/>
    </location>
</feature>
<evidence type="ECO:0008006" key="4">
    <source>
        <dbReference type="Google" id="ProtNLM"/>
    </source>
</evidence>
<dbReference type="PATRIC" id="fig|29311.18.peg.3951"/>
<dbReference type="EMBL" id="LDPR01000008">
    <property type="protein sequence ID" value="KLO36670.1"/>
    <property type="molecule type" value="Genomic_DNA"/>
</dbReference>
<keyword evidence="1" id="KW-0472">Membrane</keyword>
<keyword evidence="1" id="KW-1133">Transmembrane helix</keyword>
<evidence type="ECO:0000313" key="2">
    <source>
        <dbReference type="EMBL" id="KLO36670.1"/>
    </source>
</evidence>
<evidence type="ECO:0000313" key="3">
    <source>
        <dbReference type="Proteomes" id="UP000036334"/>
    </source>
</evidence>
<feature type="transmembrane region" description="Helical" evidence="1">
    <location>
        <begin position="129"/>
        <end position="149"/>
    </location>
</feature>
<organism evidence="2 3">
    <name type="scientific">Mycobacterium haemophilum</name>
    <dbReference type="NCBI Taxonomy" id="29311"/>
    <lineage>
        <taxon>Bacteria</taxon>
        <taxon>Bacillati</taxon>
        <taxon>Actinomycetota</taxon>
        <taxon>Actinomycetes</taxon>
        <taxon>Mycobacteriales</taxon>
        <taxon>Mycobacteriaceae</taxon>
        <taxon>Mycobacterium</taxon>
    </lineage>
</organism>
<evidence type="ECO:0000256" key="1">
    <source>
        <dbReference type="SAM" id="Phobius"/>
    </source>
</evidence>
<protein>
    <recommendedName>
        <fullName evidence="4">DUF5134 domain-containing protein</fullName>
    </recommendedName>
</protein>
<dbReference type="InterPro" id="IPR033458">
    <property type="entry name" value="DUF5134"/>
</dbReference>
<reference evidence="2 3" key="1">
    <citation type="submission" date="2015-05" db="EMBL/GenBank/DDBJ databases">
        <title>Genome sequence of Mycobacterium haemophilum.</title>
        <authorList>
            <person name="Greninger A.L."/>
            <person name="Cunningham G."/>
            <person name="Miller S."/>
        </authorList>
    </citation>
    <scope>NUCLEOTIDE SEQUENCE [LARGE SCALE GENOMIC DNA]</scope>
    <source>
        <strain evidence="3">UC1</strain>
    </source>
</reference>
<comment type="caution">
    <text evidence="2">The sequence shown here is derived from an EMBL/GenBank/DDBJ whole genome shotgun (WGS) entry which is preliminary data.</text>
</comment>
<dbReference type="Proteomes" id="UP000036334">
    <property type="component" value="Unassembled WGS sequence"/>
</dbReference>
<dbReference type="STRING" id="1202450.B586_02080"/>
<name>A0A0I9U7C3_9MYCO</name>
<accession>A0A0I9U7C3</accession>
<dbReference type="AlphaFoldDB" id="A0A0I9U7C3"/>
<dbReference type="Pfam" id="PF17197">
    <property type="entry name" value="DUF5134"/>
    <property type="match status" value="1"/>
</dbReference>
<feature type="transmembrane region" description="Helical" evidence="1">
    <location>
        <begin position="6"/>
        <end position="26"/>
    </location>
</feature>
<gene>
    <name evidence="2" type="ORF">ABH38_11960</name>
</gene>
<dbReference type="RefSeq" id="WP_047314565.1">
    <property type="nucleotide sequence ID" value="NZ_LDPQ01000006.1"/>
</dbReference>
<sequence length="190" mass="20890">MSDITQRWIVTILFGMSIASITYTLVAQHGRWIRTYCQPCIASNDVGGHDFDGLAYRANCATGHRLTNCYNAVMMTAMAWMYAVMDNSLPGHTGDHSPNHTMSGPLAMTASKMEMPAQQISPTPPETGWIITVNWIATLGFAVVAMYWLRRYVTEHRTTRPPHTARPAHVELLSQALAAAGTAFAFGGML</sequence>
<dbReference type="OrthoDB" id="4734452at2"/>
<keyword evidence="3" id="KW-1185">Reference proteome</keyword>